<evidence type="ECO:0008006" key="3">
    <source>
        <dbReference type="Google" id="ProtNLM"/>
    </source>
</evidence>
<dbReference type="GO" id="GO:0008289">
    <property type="term" value="F:lipid binding"/>
    <property type="evidence" value="ECO:0007669"/>
    <property type="project" value="UniProtKB-KW"/>
</dbReference>
<protein>
    <recommendedName>
        <fullName evidence="3">Lipocalin/cytosolic fatty-acid binding domain-containing protein</fullName>
    </recommendedName>
</protein>
<keyword evidence="2" id="KW-1185">Reference proteome</keyword>
<evidence type="ECO:0000313" key="2">
    <source>
        <dbReference type="Proteomes" id="UP000596742"/>
    </source>
</evidence>
<dbReference type="CDD" id="cd00742">
    <property type="entry name" value="FABP"/>
    <property type="match status" value="1"/>
</dbReference>
<dbReference type="OrthoDB" id="6072490at2759"/>
<sequence length="148" mass="16806">MAQFLGKWKSVSMSNMEGIGKALGYSDEMIKMAKASTWTFEFTKEGDRWSVSNESNNTPKSTNTYEKEGKELVTKGPSGKCMKLIIKFDSDTKMTVMEKWEQATGWKDMKLVRTIEGNTMTALIAIKGFGRSGKWRKDDPSIREMHID</sequence>
<reference evidence="1" key="1">
    <citation type="submission" date="2018-11" db="EMBL/GenBank/DDBJ databases">
        <authorList>
            <person name="Alioto T."/>
            <person name="Alioto T."/>
        </authorList>
    </citation>
    <scope>NUCLEOTIDE SEQUENCE</scope>
</reference>
<gene>
    <name evidence="1" type="ORF">MGAL_10B037146</name>
</gene>
<dbReference type="AlphaFoldDB" id="A0A8B6DPL1"/>
<dbReference type="SUPFAM" id="SSF50814">
    <property type="entry name" value="Lipocalins"/>
    <property type="match status" value="1"/>
</dbReference>
<dbReference type="Proteomes" id="UP000596742">
    <property type="component" value="Unassembled WGS sequence"/>
</dbReference>
<comment type="caution">
    <text evidence="1">The sequence shown here is derived from an EMBL/GenBank/DDBJ whole genome shotgun (WGS) entry which is preliminary data.</text>
</comment>
<proteinExistence type="predicted"/>
<dbReference type="EMBL" id="UYJE01003795">
    <property type="protein sequence ID" value="VDI22477.1"/>
    <property type="molecule type" value="Genomic_DNA"/>
</dbReference>
<dbReference type="Gene3D" id="2.40.128.20">
    <property type="match status" value="1"/>
</dbReference>
<accession>A0A8B6DPL1</accession>
<organism evidence="1 2">
    <name type="scientific">Mytilus galloprovincialis</name>
    <name type="common">Mediterranean mussel</name>
    <dbReference type="NCBI Taxonomy" id="29158"/>
    <lineage>
        <taxon>Eukaryota</taxon>
        <taxon>Metazoa</taxon>
        <taxon>Spiralia</taxon>
        <taxon>Lophotrochozoa</taxon>
        <taxon>Mollusca</taxon>
        <taxon>Bivalvia</taxon>
        <taxon>Autobranchia</taxon>
        <taxon>Pteriomorphia</taxon>
        <taxon>Mytilida</taxon>
        <taxon>Mytiloidea</taxon>
        <taxon>Mytilidae</taxon>
        <taxon>Mytilinae</taxon>
        <taxon>Mytilus</taxon>
    </lineage>
</organism>
<dbReference type="InterPro" id="IPR012674">
    <property type="entry name" value="Calycin"/>
</dbReference>
<name>A0A8B6DPL1_MYTGA</name>
<evidence type="ECO:0000313" key="1">
    <source>
        <dbReference type="EMBL" id="VDI22477.1"/>
    </source>
</evidence>